<keyword evidence="1" id="KW-0472">Membrane</keyword>
<sequence length="237" mass="26232">MNRRCDKLQSYHQYYAVVVQIMVGVMLVLRTYALYGRNRKVLAGMLAVMFAAIGFGVWAVYSAKTDDSVKDPIPFIGCASAVGPELGFRLGLAWAGMLIFDTMIFCLTLYRALSMRRVSGSLLTILLRDGTVYFAVMICVSLGNILTFFLGQGQIRGAPTTLTNVISSVMISRLMLNLRDPKILTATPNSTTIQYSGMMSTLAPTFNTSRQPRSRESRIEDTAEEIELTPLSNRLLS</sequence>
<evidence type="ECO:0000313" key="3">
    <source>
        <dbReference type="Proteomes" id="UP000054988"/>
    </source>
</evidence>
<keyword evidence="1" id="KW-0812">Transmembrane</keyword>
<feature type="transmembrane region" description="Helical" evidence="1">
    <location>
        <begin position="41"/>
        <end position="61"/>
    </location>
</feature>
<protein>
    <submittedName>
        <fullName evidence="2">Uncharacterized protein</fullName>
    </submittedName>
</protein>
<dbReference type="AlphaFoldDB" id="A0A0W0F3H5"/>
<accession>A0A0W0F3H5</accession>
<dbReference type="EMBL" id="LATX01002361">
    <property type="protein sequence ID" value="KTB30863.1"/>
    <property type="molecule type" value="Genomic_DNA"/>
</dbReference>
<proteinExistence type="predicted"/>
<comment type="caution">
    <text evidence="2">The sequence shown here is derived from an EMBL/GenBank/DDBJ whole genome shotgun (WGS) entry which is preliminary data.</text>
</comment>
<dbReference type="Proteomes" id="UP000054988">
    <property type="component" value="Unassembled WGS sequence"/>
</dbReference>
<gene>
    <name evidence="2" type="ORF">WG66_16563</name>
</gene>
<feature type="transmembrane region" description="Helical" evidence="1">
    <location>
        <begin position="92"/>
        <end position="110"/>
    </location>
</feature>
<name>A0A0W0F3H5_MONRR</name>
<reference evidence="2 3" key="1">
    <citation type="submission" date="2015-12" db="EMBL/GenBank/DDBJ databases">
        <title>Draft genome sequence of Moniliophthora roreri, the causal agent of frosty pod rot of cacao.</title>
        <authorList>
            <person name="Aime M.C."/>
            <person name="Diaz-Valderrama J.R."/>
            <person name="Kijpornyongpan T."/>
            <person name="Phillips-Mora W."/>
        </authorList>
    </citation>
    <scope>NUCLEOTIDE SEQUENCE [LARGE SCALE GENOMIC DNA]</scope>
    <source>
        <strain evidence="2 3">MCA 2952</strain>
    </source>
</reference>
<dbReference type="eggNOG" id="ENOG502RD3T">
    <property type="taxonomic scope" value="Eukaryota"/>
</dbReference>
<evidence type="ECO:0000256" key="1">
    <source>
        <dbReference type="SAM" id="Phobius"/>
    </source>
</evidence>
<organism evidence="2 3">
    <name type="scientific">Moniliophthora roreri</name>
    <name type="common">Frosty pod rot fungus</name>
    <name type="synonym">Monilia roreri</name>
    <dbReference type="NCBI Taxonomy" id="221103"/>
    <lineage>
        <taxon>Eukaryota</taxon>
        <taxon>Fungi</taxon>
        <taxon>Dikarya</taxon>
        <taxon>Basidiomycota</taxon>
        <taxon>Agaricomycotina</taxon>
        <taxon>Agaricomycetes</taxon>
        <taxon>Agaricomycetidae</taxon>
        <taxon>Agaricales</taxon>
        <taxon>Marasmiineae</taxon>
        <taxon>Marasmiaceae</taxon>
        <taxon>Moniliophthora</taxon>
    </lineage>
</organism>
<feature type="transmembrane region" description="Helical" evidence="1">
    <location>
        <begin position="131"/>
        <end position="151"/>
    </location>
</feature>
<keyword evidence="1" id="KW-1133">Transmembrane helix</keyword>
<evidence type="ECO:0000313" key="2">
    <source>
        <dbReference type="EMBL" id="KTB30863.1"/>
    </source>
</evidence>
<feature type="transmembrane region" description="Helical" evidence="1">
    <location>
        <begin position="12"/>
        <end position="29"/>
    </location>
</feature>